<name>A0A1U7PJT8_9BACI</name>
<dbReference type="SUPFAM" id="SSF52540">
    <property type="entry name" value="P-loop containing nucleoside triphosphate hydrolases"/>
    <property type="match status" value="1"/>
</dbReference>
<keyword evidence="2" id="KW-1185">Reference proteome</keyword>
<dbReference type="AlphaFoldDB" id="A0A1U7PJT8"/>
<reference evidence="2" key="1">
    <citation type="submission" date="2017-01" db="EMBL/GenBank/DDBJ databases">
        <authorList>
            <person name="Varghese N."/>
            <person name="Submissions S."/>
        </authorList>
    </citation>
    <scope>NUCLEOTIDE SEQUENCE [LARGE SCALE GENOMIC DNA]</scope>
    <source>
        <strain evidence="2">MNA4</strain>
    </source>
</reference>
<dbReference type="GO" id="GO:0043752">
    <property type="term" value="F:adenosylcobinamide kinase activity"/>
    <property type="evidence" value="ECO:0007669"/>
    <property type="project" value="InterPro"/>
</dbReference>
<dbReference type="Proteomes" id="UP000187550">
    <property type="component" value="Unassembled WGS sequence"/>
</dbReference>
<dbReference type="GO" id="GO:0016779">
    <property type="term" value="F:nucleotidyltransferase activity"/>
    <property type="evidence" value="ECO:0007669"/>
    <property type="project" value="UniProtKB-KW"/>
</dbReference>
<dbReference type="InterPro" id="IPR027417">
    <property type="entry name" value="P-loop_NTPase"/>
</dbReference>
<dbReference type="EMBL" id="FTPL01000001">
    <property type="protein sequence ID" value="SIT69857.1"/>
    <property type="molecule type" value="Genomic_DNA"/>
</dbReference>
<sequence>MHIFFGGAHNGKREYVKRLLGEKEAEWIEAGGLEKLPHPRRGTVVLAGMESYLSKNHSVEEEAVSDVMRFVDAADRDSLVLIITDIGRGIVPVDAHERWLRDTCGRLNQRLFKKAGRITRIWYGLAEEIR</sequence>
<proteinExistence type="predicted"/>
<dbReference type="Pfam" id="PF02283">
    <property type="entry name" value="CobU"/>
    <property type="match status" value="1"/>
</dbReference>
<accession>A0A1U7PJT8</accession>
<evidence type="ECO:0000313" key="2">
    <source>
        <dbReference type="Proteomes" id="UP000187550"/>
    </source>
</evidence>
<organism evidence="1 2">
    <name type="scientific">Edaphobacillus lindanitolerans</name>
    <dbReference type="NCBI Taxonomy" id="550447"/>
    <lineage>
        <taxon>Bacteria</taxon>
        <taxon>Bacillati</taxon>
        <taxon>Bacillota</taxon>
        <taxon>Bacilli</taxon>
        <taxon>Bacillales</taxon>
        <taxon>Bacillaceae</taxon>
        <taxon>Edaphobacillus</taxon>
    </lineage>
</organism>
<evidence type="ECO:0000313" key="1">
    <source>
        <dbReference type="EMBL" id="SIT69857.1"/>
    </source>
</evidence>
<dbReference type="Gene3D" id="3.40.50.300">
    <property type="entry name" value="P-loop containing nucleotide triphosphate hydrolases"/>
    <property type="match status" value="1"/>
</dbReference>
<dbReference type="GO" id="GO:0000166">
    <property type="term" value="F:nucleotide binding"/>
    <property type="evidence" value="ECO:0007669"/>
    <property type="project" value="InterPro"/>
</dbReference>
<gene>
    <name evidence="1" type="ORF">SAMN05428946_0539</name>
</gene>
<keyword evidence="1" id="KW-0548">Nucleotidyltransferase</keyword>
<dbReference type="OrthoDB" id="1766664at2"/>
<dbReference type="UniPathway" id="UPA00148">
    <property type="reaction ID" value="UER00236"/>
</dbReference>
<keyword evidence="1" id="KW-0808">Transferase</keyword>
<dbReference type="STRING" id="550447.SAMN05428946_0539"/>
<dbReference type="GO" id="GO:0009236">
    <property type="term" value="P:cobalamin biosynthetic process"/>
    <property type="evidence" value="ECO:0007669"/>
    <property type="project" value="UniProtKB-UniPathway"/>
</dbReference>
<keyword evidence="1" id="KW-0418">Kinase</keyword>
<dbReference type="InterPro" id="IPR003203">
    <property type="entry name" value="CobU/CobP"/>
</dbReference>
<protein>
    <submittedName>
        <fullName evidence="1">Adenosylcobinamide kinase /adenosylcobinamide-phosphate guanylyltransferase</fullName>
    </submittedName>
</protein>